<dbReference type="InterPro" id="IPR052514">
    <property type="entry name" value="SAM-dependent_MTase"/>
</dbReference>
<feature type="non-terminal residue" evidence="2">
    <location>
        <position position="1"/>
    </location>
</feature>
<dbReference type="PANTHER" id="PTHR34203">
    <property type="entry name" value="METHYLTRANSFERASE, FKBM FAMILY PROTEIN"/>
    <property type="match status" value="1"/>
</dbReference>
<dbReference type="NCBIfam" id="TIGR01444">
    <property type="entry name" value="fkbM_fam"/>
    <property type="match status" value="1"/>
</dbReference>
<sequence length="171" mass="18934">ESFEYLEQTIAANEVGNVNAFQCAAADHEAKMTLHISKDNRGDNRLYEPDPKWPKITVTARPADDILKDADVGPVDFIKIDVQGFEASVIEGLKSTLAQSEKLTLLTEFWPKGICDAGGDPEDFLNTLRKLGLTLHELKAGGDLTELKDDADLIARHQGRRYTNIVGRKLN</sequence>
<dbReference type="InterPro" id="IPR006342">
    <property type="entry name" value="FkbM_mtfrase"/>
</dbReference>
<organism evidence="2">
    <name type="scientific">marine metagenome</name>
    <dbReference type="NCBI Taxonomy" id="408172"/>
    <lineage>
        <taxon>unclassified sequences</taxon>
        <taxon>metagenomes</taxon>
        <taxon>ecological metagenomes</taxon>
    </lineage>
</organism>
<accession>A0A382IRA8</accession>
<evidence type="ECO:0000259" key="1">
    <source>
        <dbReference type="Pfam" id="PF05050"/>
    </source>
</evidence>
<reference evidence="2" key="1">
    <citation type="submission" date="2018-05" db="EMBL/GenBank/DDBJ databases">
        <authorList>
            <person name="Lanie J.A."/>
            <person name="Ng W.-L."/>
            <person name="Kazmierczak K.M."/>
            <person name="Andrzejewski T.M."/>
            <person name="Davidsen T.M."/>
            <person name="Wayne K.J."/>
            <person name="Tettelin H."/>
            <person name="Glass J.I."/>
            <person name="Rusch D."/>
            <person name="Podicherti R."/>
            <person name="Tsui H.-C.T."/>
            <person name="Winkler M.E."/>
        </authorList>
    </citation>
    <scope>NUCLEOTIDE SEQUENCE</scope>
</reference>
<protein>
    <recommendedName>
        <fullName evidence="1">Methyltransferase FkbM domain-containing protein</fullName>
    </recommendedName>
</protein>
<dbReference type="Gene3D" id="3.40.50.150">
    <property type="entry name" value="Vaccinia Virus protein VP39"/>
    <property type="match status" value="1"/>
</dbReference>
<dbReference type="SUPFAM" id="SSF53335">
    <property type="entry name" value="S-adenosyl-L-methionine-dependent methyltransferases"/>
    <property type="match status" value="1"/>
</dbReference>
<feature type="domain" description="Methyltransferase FkbM" evidence="1">
    <location>
        <begin position="6"/>
        <end position="99"/>
    </location>
</feature>
<dbReference type="PANTHER" id="PTHR34203:SF15">
    <property type="entry name" value="SLL1173 PROTEIN"/>
    <property type="match status" value="1"/>
</dbReference>
<dbReference type="AlphaFoldDB" id="A0A382IRA8"/>
<gene>
    <name evidence="2" type="ORF">METZ01_LOCUS254663</name>
</gene>
<dbReference type="InterPro" id="IPR029063">
    <property type="entry name" value="SAM-dependent_MTases_sf"/>
</dbReference>
<name>A0A382IRA8_9ZZZZ</name>
<proteinExistence type="predicted"/>
<dbReference type="EMBL" id="UINC01068869">
    <property type="protein sequence ID" value="SVC01809.1"/>
    <property type="molecule type" value="Genomic_DNA"/>
</dbReference>
<evidence type="ECO:0000313" key="2">
    <source>
        <dbReference type="EMBL" id="SVC01809.1"/>
    </source>
</evidence>
<dbReference type="Pfam" id="PF05050">
    <property type="entry name" value="Methyltransf_21"/>
    <property type="match status" value="1"/>
</dbReference>